<dbReference type="Pfam" id="PF02979">
    <property type="entry name" value="NHase_alpha"/>
    <property type="match status" value="1"/>
</dbReference>
<proteinExistence type="predicted"/>
<evidence type="ECO:0000313" key="9">
    <source>
        <dbReference type="EMBL" id="CAK0787704.1"/>
    </source>
</evidence>
<dbReference type="Gene3D" id="1.10.472.20">
    <property type="entry name" value="Nitrile hydratase, beta subunit"/>
    <property type="match status" value="1"/>
</dbReference>
<gene>
    <name evidence="9" type="ORF">CVIRNUC_010926</name>
</gene>
<dbReference type="EMBL" id="CAUYUE010000017">
    <property type="protein sequence ID" value="CAK0787704.1"/>
    <property type="molecule type" value="Genomic_DNA"/>
</dbReference>
<dbReference type="SUPFAM" id="SSF50090">
    <property type="entry name" value="Electron transport accessory proteins"/>
    <property type="match status" value="1"/>
</dbReference>
<feature type="domain" description="Nitrile hydratase alpha/Thiocyanate hydrolase gamma" evidence="7">
    <location>
        <begin position="270"/>
        <end position="466"/>
    </location>
</feature>
<dbReference type="Gene3D" id="3.90.330.10">
    <property type="entry name" value="Nitrile hydratase alpha /Thiocyanate hydrolase gamma"/>
    <property type="match status" value="1"/>
</dbReference>
<comment type="catalytic activity">
    <reaction evidence="4">
        <text>an aliphatic primary amide = an aliphatic nitrile + H2O</text>
        <dbReference type="Rhea" id="RHEA:12673"/>
        <dbReference type="ChEBI" id="CHEBI:15377"/>
        <dbReference type="ChEBI" id="CHEBI:65285"/>
        <dbReference type="ChEBI" id="CHEBI:80291"/>
        <dbReference type="EC" id="4.2.1.84"/>
    </reaction>
</comment>
<evidence type="ECO:0000256" key="5">
    <source>
        <dbReference type="SAM" id="MobiDB-lite"/>
    </source>
</evidence>
<dbReference type="InterPro" id="IPR024690">
    <property type="entry name" value="CN_hydtase_beta_dom_C"/>
</dbReference>
<dbReference type="InterPro" id="IPR008990">
    <property type="entry name" value="Elect_transpt_acc-like_dom_sf"/>
</dbReference>
<evidence type="ECO:0000256" key="1">
    <source>
        <dbReference type="ARBA" id="ARBA00013079"/>
    </source>
</evidence>
<dbReference type="SUPFAM" id="SSF56209">
    <property type="entry name" value="Nitrile hydratase alpha chain"/>
    <property type="match status" value="1"/>
</dbReference>
<comment type="caution">
    <text evidence="9">The sequence shown here is derived from an EMBL/GenBank/DDBJ whole genome shotgun (WGS) entry which is preliminary data.</text>
</comment>
<dbReference type="InterPro" id="IPR036648">
    <property type="entry name" value="CN_Hdrase_a/SCN_Hdrase_g_sf"/>
</dbReference>
<dbReference type="InterPro" id="IPR042262">
    <property type="entry name" value="CN_hydtase_beta_C"/>
</dbReference>
<name>A0AAV1IKR6_9CHLO</name>
<evidence type="ECO:0000313" key="10">
    <source>
        <dbReference type="Proteomes" id="UP001314263"/>
    </source>
</evidence>
<evidence type="ECO:0000259" key="6">
    <source>
        <dbReference type="Pfam" id="PF02211"/>
    </source>
</evidence>
<keyword evidence="2" id="KW-0479">Metal-binding</keyword>
<dbReference type="AlphaFoldDB" id="A0AAV1IKR6"/>
<dbReference type="GO" id="GO:0046914">
    <property type="term" value="F:transition metal ion binding"/>
    <property type="evidence" value="ECO:0007669"/>
    <property type="project" value="InterPro"/>
</dbReference>
<protein>
    <recommendedName>
        <fullName evidence="1">nitrile hydratase</fullName>
        <ecNumber evidence="1">4.2.1.84</ecNumber>
    </recommendedName>
</protein>
<dbReference type="InterPro" id="IPR004232">
    <property type="entry name" value="CN_Hdrtase_a/SCN_Hdrlase_g"/>
</dbReference>
<dbReference type="GO" id="GO:0018822">
    <property type="term" value="F:nitrile hydratase activity"/>
    <property type="evidence" value="ECO:0007669"/>
    <property type="project" value="UniProtKB-EC"/>
</dbReference>
<keyword evidence="3" id="KW-0456">Lyase</keyword>
<dbReference type="Proteomes" id="UP001314263">
    <property type="component" value="Unassembled WGS sequence"/>
</dbReference>
<keyword evidence="10" id="KW-1185">Reference proteome</keyword>
<evidence type="ECO:0000259" key="7">
    <source>
        <dbReference type="Pfam" id="PF02979"/>
    </source>
</evidence>
<organism evidence="9 10">
    <name type="scientific">Coccomyxa viridis</name>
    <dbReference type="NCBI Taxonomy" id="1274662"/>
    <lineage>
        <taxon>Eukaryota</taxon>
        <taxon>Viridiplantae</taxon>
        <taxon>Chlorophyta</taxon>
        <taxon>core chlorophytes</taxon>
        <taxon>Trebouxiophyceae</taxon>
        <taxon>Trebouxiophyceae incertae sedis</taxon>
        <taxon>Coccomyxaceae</taxon>
        <taxon>Coccomyxa</taxon>
    </lineage>
</organism>
<feature type="domain" description="Nitrile hydratase beta subunit" evidence="6">
    <location>
        <begin position="107"/>
        <end position="203"/>
    </location>
</feature>
<dbReference type="Pfam" id="PF02211">
    <property type="entry name" value="NHase_beta_C"/>
    <property type="match status" value="1"/>
</dbReference>
<evidence type="ECO:0000259" key="8">
    <source>
        <dbReference type="Pfam" id="PF21006"/>
    </source>
</evidence>
<dbReference type="InterPro" id="IPR049054">
    <property type="entry name" value="CN_hydtase_beta-like_N"/>
</dbReference>
<feature type="domain" description="Nitrile hydratase beta subunit-like N-terminal" evidence="8">
    <location>
        <begin position="10"/>
        <end position="98"/>
    </location>
</feature>
<feature type="region of interest" description="Disordered" evidence="5">
    <location>
        <begin position="215"/>
        <end position="248"/>
    </location>
</feature>
<dbReference type="Pfam" id="PF21006">
    <property type="entry name" value="NHase_beta_N"/>
    <property type="match status" value="1"/>
</dbReference>
<feature type="compositionally biased region" description="Basic and acidic residues" evidence="5">
    <location>
        <begin position="223"/>
        <end position="248"/>
    </location>
</feature>
<evidence type="ECO:0000256" key="3">
    <source>
        <dbReference type="ARBA" id="ARBA00023239"/>
    </source>
</evidence>
<accession>A0AAV1IKR6</accession>
<evidence type="ECO:0000256" key="4">
    <source>
        <dbReference type="ARBA" id="ARBA00044877"/>
    </source>
</evidence>
<reference evidence="9 10" key="1">
    <citation type="submission" date="2023-10" db="EMBL/GenBank/DDBJ databases">
        <authorList>
            <person name="Maclean D."/>
            <person name="Macfadyen A."/>
        </authorList>
    </citation>
    <scope>NUCLEOTIDE SEQUENCE [LARGE SCALE GENOMIC DNA]</scope>
</reference>
<dbReference type="Gene3D" id="2.30.30.50">
    <property type="match status" value="1"/>
</dbReference>
<dbReference type="EC" id="4.2.1.84" evidence="1"/>
<sequence>MKMAVPGAIGIQDLGGEKGSAIDIKPQPLAFWEYQTHALADLCFTKGLWTVDEMRRGIEGLPPAAYSTLTYYEKWARSLAVILKERSTINQAEIDAALGCDDARQPAVRFKDGDLVRVKPEDFTLRWRRPHLRTPGYIFGVIGTVERECVGLSPDPDQVAFREPVTRQPLYRVRFAQLDVWPEYAPDSKDTVDIEIHQPWLEPATAAELKQQQAMRAQHGMHPHHESNQGHQHGQEHRHGHTDHGDHVHEARHDVEANAVAAEGDSSDKSQLTEALIKVLQSKSLVKPEELRATVEAIQTRGQKALGPELVVKAWTDPAFKARLLQNANAAGAELGIAVGEPFSKGIAEPVAPQPDEPVVLTAVENTQDVHNVVVCTLCSCYPTKLLGTSPHWYRSRSYRARVVREPRAVLKEFGTELPSGVAVHVHDSTADLRYIVIPKRPAGTEDWSEDQLKALVTRDSMIGVTPARSP</sequence>
<evidence type="ECO:0000256" key="2">
    <source>
        <dbReference type="ARBA" id="ARBA00022723"/>
    </source>
</evidence>